<feature type="domain" description="OmpR/PhoB-type" evidence="8">
    <location>
        <begin position="1"/>
        <end position="100"/>
    </location>
</feature>
<dbReference type="PROSITE" id="PS51755">
    <property type="entry name" value="OMPR_PHOB"/>
    <property type="match status" value="1"/>
</dbReference>
<dbReference type="InterPro" id="IPR051677">
    <property type="entry name" value="AfsR-DnrI-RedD_regulator"/>
</dbReference>
<name>A0ABV9AHA5_9ACTN</name>
<organism evidence="9 10">
    <name type="scientific">Streptomyces vulcanius</name>
    <dbReference type="NCBI Taxonomy" id="1441876"/>
    <lineage>
        <taxon>Bacteria</taxon>
        <taxon>Bacillati</taxon>
        <taxon>Actinomycetota</taxon>
        <taxon>Actinomycetes</taxon>
        <taxon>Kitasatosporales</taxon>
        <taxon>Streptomycetaceae</taxon>
        <taxon>Streptomyces</taxon>
    </lineage>
</organism>
<dbReference type="SMART" id="SM00862">
    <property type="entry name" value="Trans_reg_C"/>
    <property type="match status" value="1"/>
</dbReference>
<evidence type="ECO:0000256" key="4">
    <source>
        <dbReference type="ARBA" id="ARBA00023125"/>
    </source>
</evidence>
<evidence type="ECO:0000256" key="6">
    <source>
        <dbReference type="PROSITE-ProRule" id="PRU01091"/>
    </source>
</evidence>
<keyword evidence="2" id="KW-0902">Two-component regulatory system</keyword>
<proteinExistence type="inferred from homology"/>
<evidence type="ECO:0000256" key="2">
    <source>
        <dbReference type="ARBA" id="ARBA00023012"/>
    </source>
</evidence>
<dbReference type="InterPro" id="IPR016032">
    <property type="entry name" value="Sig_transdc_resp-reg_C-effctor"/>
</dbReference>
<comment type="caution">
    <text evidence="9">The sequence shown here is derived from an EMBL/GenBank/DDBJ whole genome shotgun (WGS) entry which is preliminary data.</text>
</comment>
<feature type="DNA-binding region" description="OmpR/PhoB-type" evidence="6">
    <location>
        <begin position="1"/>
        <end position="100"/>
    </location>
</feature>
<evidence type="ECO:0000313" key="10">
    <source>
        <dbReference type="Proteomes" id="UP001595839"/>
    </source>
</evidence>
<dbReference type="InterPro" id="IPR001867">
    <property type="entry name" value="OmpR/PhoB-type_DNA-bd"/>
</dbReference>
<comment type="similarity">
    <text evidence="1">Belongs to the AfsR/DnrI/RedD regulatory family.</text>
</comment>
<keyword evidence="3" id="KW-0805">Transcription regulation</keyword>
<dbReference type="Pfam" id="PF03704">
    <property type="entry name" value="BTAD"/>
    <property type="match status" value="1"/>
</dbReference>
<evidence type="ECO:0000256" key="1">
    <source>
        <dbReference type="ARBA" id="ARBA00005820"/>
    </source>
</evidence>
<dbReference type="Gene3D" id="1.10.10.10">
    <property type="entry name" value="Winged helix-like DNA-binding domain superfamily/Winged helix DNA-binding domain"/>
    <property type="match status" value="1"/>
</dbReference>
<keyword evidence="4 6" id="KW-0238">DNA-binding</keyword>
<keyword evidence="10" id="KW-1185">Reference proteome</keyword>
<feature type="region of interest" description="Disordered" evidence="7">
    <location>
        <begin position="252"/>
        <end position="292"/>
    </location>
</feature>
<gene>
    <name evidence="9" type="ORF">ACFPIH_00255</name>
</gene>
<reference evidence="10" key="1">
    <citation type="journal article" date="2019" name="Int. J. Syst. Evol. Microbiol.">
        <title>The Global Catalogue of Microorganisms (GCM) 10K type strain sequencing project: providing services to taxonomists for standard genome sequencing and annotation.</title>
        <authorList>
            <consortium name="The Broad Institute Genomics Platform"/>
            <consortium name="The Broad Institute Genome Sequencing Center for Infectious Disease"/>
            <person name="Wu L."/>
            <person name="Ma J."/>
        </authorList>
    </citation>
    <scope>NUCLEOTIDE SEQUENCE [LARGE SCALE GENOMIC DNA]</scope>
    <source>
        <strain evidence="10">CGMCC 4.7177</strain>
    </source>
</reference>
<dbReference type="SUPFAM" id="SSF48452">
    <property type="entry name" value="TPR-like"/>
    <property type="match status" value="1"/>
</dbReference>
<accession>A0ABV9AHA5</accession>
<dbReference type="SMART" id="SM01043">
    <property type="entry name" value="BTAD"/>
    <property type="match status" value="1"/>
</dbReference>
<dbReference type="Gene3D" id="1.25.40.10">
    <property type="entry name" value="Tetratricopeptide repeat domain"/>
    <property type="match status" value="1"/>
</dbReference>
<dbReference type="InterPro" id="IPR036388">
    <property type="entry name" value="WH-like_DNA-bd_sf"/>
</dbReference>
<dbReference type="CDD" id="cd15831">
    <property type="entry name" value="BTAD"/>
    <property type="match status" value="1"/>
</dbReference>
<feature type="compositionally biased region" description="Low complexity" evidence="7">
    <location>
        <begin position="272"/>
        <end position="284"/>
    </location>
</feature>
<dbReference type="RefSeq" id="WP_381165921.1">
    <property type="nucleotide sequence ID" value="NZ_JBHSFK010000001.1"/>
</dbReference>
<dbReference type="PANTHER" id="PTHR35807">
    <property type="entry name" value="TRANSCRIPTIONAL REGULATOR REDD-RELATED"/>
    <property type="match status" value="1"/>
</dbReference>
<dbReference type="Proteomes" id="UP001595839">
    <property type="component" value="Unassembled WGS sequence"/>
</dbReference>
<evidence type="ECO:0000256" key="7">
    <source>
        <dbReference type="SAM" id="MobiDB-lite"/>
    </source>
</evidence>
<evidence type="ECO:0000256" key="3">
    <source>
        <dbReference type="ARBA" id="ARBA00023015"/>
    </source>
</evidence>
<dbReference type="EMBL" id="JBHSFK010000001">
    <property type="protein sequence ID" value="MFC4497958.1"/>
    <property type="molecule type" value="Genomic_DNA"/>
</dbReference>
<dbReference type="Pfam" id="PF00486">
    <property type="entry name" value="Trans_reg_C"/>
    <property type="match status" value="1"/>
</dbReference>
<sequence>MQMDIALLGPLQAQAGGGTFVPTAAKPRQILALLALGAGRMVTVSTLMTELWEDAPPPSATTTVQTYVLQIRKGLDAALGEPGAGKSVLATRYGGYSLDVPLEQVDVHAFEQFAEEGRAAAGRGDTEAASRALARALGLWRGAPLTDVRRGPVLQREVVRLNEVRLSLLDARIEADLERGLHSDLLGELTALTAAHPLNENFWAHLMTALYRTGQRWRALEAYRRLRDTLVEELGLEPSSRLRRLHQAILSADGPDHTRPAPAARRGKPAARDALQWPTAALLAPPGPLPTR</sequence>
<dbReference type="SUPFAM" id="SSF46894">
    <property type="entry name" value="C-terminal effector domain of the bipartite response regulators"/>
    <property type="match status" value="1"/>
</dbReference>
<evidence type="ECO:0000313" key="9">
    <source>
        <dbReference type="EMBL" id="MFC4497958.1"/>
    </source>
</evidence>
<dbReference type="PANTHER" id="PTHR35807:SF1">
    <property type="entry name" value="TRANSCRIPTIONAL REGULATOR REDD"/>
    <property type="match status" value="1"/>
</dbReference>
<evidence type="ECO:0000256" key="5">
    <source>
        <dbReference type="ARBA" id="ARBA00023163"/>
    </source>
</evidence>
<dbReference type="InterPro" id="IPR011990">
    <property type="entry name" value="TPR-like_helical_dom_sf"/>
</dbReference>
<dbReference type="InterPro" id="IPR005158">
    <property type="entry name" value="BTAD"/>
</dbReference>
<protein>
    <submittedName>
        <fullName evidence="9">BTAD domain-containing putative transcriptional regulator</fullName>
    </submittedName>
</protein>
<evidence type="ECO:0000259" key="8">
    <source>
        <dbReference type="PROSITE" id="PS51755"/>
    </source>
</evidence>
<keyword evidence="5" id="KW-0804">Transcription</keyword>